<dbReference type="EMBL" id="GBRH01170860">
    <property type="protein sequence ID" value="JAE27036.1"/>
    <property type="molecule type" value="Transcribed_RNA"/>
</dbReference>
<organism evidence="1">
    <name type="scientific">Arundo donax</name>
    <name type="common">Giant reed</name>
    <name type="synonym">Donax arundinaceus</name>
    <dbReference type="NCBI Taxonomy" id="35708"/>
    <lineage>
        <taxon>Eukaryota</taxon>
        <taxon>Viridiplantae</taxon>
        <taxon>Streptophyta</taxon>
        <taxon>Embryophyta</taxon>
        <taxon>Tracheophyta</taxon>
        <taxon>Spermatophyta</taxon>
        <taxon>Magnoliopsida</taxon>
        <taxon>Liliopsida</taxon>
        <taxon>Poales</taxon>
        <taxon>Poaceae</taxon>
        <taxon>PACMAD clade</taxon>
        <taxon>Arundinoideae</taxon>
        <taxon>Arundineae</taxon>
        <taxon>Arundo</taxon>
    </lineage>
</organism>
<protein>
    <submittedName>
        <fullName evidence="1">Uncharacterized protein</fullName>
    </submittedName>
</protein>
<proteinExistence type="predicted"/>
<evidence type="ECO:0000313" key="1">
    <source>
        <dbReference type="EMBL" id="JAE27036.1"/>
    </source>
</evidence>
<reference evidence="1" key="2">
    <citation type="journal article" date="2015" name="Data Brief">
        <title>Shoot transcriptome of the giant reed, Arundo donax.</title>
        <authorList>
            <person name="Barrero R.A."/>
            <person name="Guerrero F.D."/>
            <person name="Moolhuijzen P."/>
            <person name="Goolsby J.A."/>
            <person name="Tidwell J."/>
            <person name="Bellgard S.E."/>
            <person name="Bellgard M.I."/>
        </authorList>
    </citation>
    <scope>NUCLEOTIDE SEQUENCE</scope>
    <source>
        <tissue evidence="1">Shoot tissue taken approximately 20 cm above the soil surface</tissue>
    </source>
</reference>
<reference evidence="1" key="1">
    <citation type="submission" date="2014-09" db="EMBL/GenBank/DDBJ databases">
        <authorList>
            <person name="Magalhaes I.L.F."/>
            <person name="Oliveira U."/>
            <person name="Santos F.R."/>
            <person name="Vidigal T.H.D.A."/>
            <person name="Brescovit A.D."/>
            <person name="Santos A.J."/>
        </authorList>
    </citation>
    <scope>NUCLEOTIDE SEQUENCE</scope>
    <source>
        <tissue evidence="1">Shoot tissue taken approximately 20 cm above the soil surface</tissue>
    </source>
</reference>
<dbReference type="AlphaFoldDB" id="A0A0A9GWU7"/>
<name>A0A0A9GWU7_ARUDO</name>
<accession>A0A0A9GWU7</accession>
<sequence length="31" mass="3648">MNRTAEDICSVERWRLRGCSCKEISCLMSNR</sequence>